<dbReference type="Pfam" id="PF07690">
    <property type="entry name" value="MFS_1"/>
    <property type="match status" value="1"/>
</dbReference>
<feature type="domain" description="Major facilitator superfamily (MFS) profile" evidence="6">
    <location>
        <begin position="12"/>
        <end position="296"/>
    </location>
</feature>
<keyword evidence="4 5" id="KW-0472">Membrane</keyword>
<organism evidence="7 8">
    <name type="scientific">Actinokineospora soli</name>
    <dbReference type="NCBI Taxonomy" id="1048753"/>
    <lineage>
        <taxon>Bacteria</taxon>
        <taxon>Bacillati</taxon>
        <taxon>Actinomycetota</taxon>
        <taxon>Actinomycetes</taxon>
        <taxon>Pseudonocardiales</taxon>
        <taxon>Pseudonocardiaceae</taxon>
        <taxon>Actinokineospora</taxon>
    </lineage>
</organism>
<accession>A0ABW2TP11</accession>
<feature type="transmembrane region" description="Helical" evidence="5">
    <location>
        <begin position="254"/>
        <end position="272"/>
    </location>
</feature>
<dbReference type="Gene3D" id="1.20.1250.20">
    <property type="entry name" value="MFS general substrate transporter like domains"/>
    <property type="match status" value="1"/>
</dbReference>
<keyword evidence="3 5" id="KW-1133">Transmembrane helix</keyword>
<feature type="transmembrane region" description="Helical" evidence="5">
    <location>
        <begin position="105"/>
        <end position="130"/>
    </location>
</feature>
<gene>
    <name evidence="7" type="ORF">ACFQV2_17020</name>
</gene>
<feature type="transmembrane region" description="Helical" evidence="5">
    <location>
        <begin position="169"/>
        <end position="189"/>
    </location>
</feature>
<evidence type="ECO:0000256" key="5">
    <source>
        <dbReference type="SAM" id="Phobius"/>
    </source>
</evidence>
<dbReference type="InterPro" id="IPR020846">
    <property type="entry name" value="MFS_dom"/>
</dbReference>
<name>A0ABW2TP11_9PSEU</name>
<dbReference type="InterPro" id="IPR011701">
    <property type="entry name" value="MFS"/>
</dbReference>
<keyword evidence="2 5" id="KW-0812">Transmembrane</keyword>
<dbReference type="SUPFAM" id="SSF103473">
    <property type="entry name" value="MFS general substrate transporter"/>
    <property type="match status" value="1"/>
</dbReference>
<dbReference type="Proteomes" id="UP001596512">
    <property type="component" value="Unassembled WGS sequence"/>
</dbReference>
<feature type="transmembrane region" description="Helical" evidence="5">
    <location>
        <begin position="222"/>
        <end position="242"/>
    </location>
</feature>
<protein>
    <submittedName>
        <fullName evidence="7">MFS transporter</fullName>
    </submittedName>
</protein>
<comment type="subcellular location">
    <subcellularLocation>
        <location evidence="1">Cell membrane</location>
        <topology evidence="1">Multi-pass membrane protein</topology>
    </subcellularLocation>
</comment>
<dbReference type="PANTHER" id="PTHR42910">
    <property type="entry name" value="TRANSPORTER SCO4007-RELATED"/>
    <property type="match status" value="1"/>
</dbReference>
<feature type="transmembrane region" description="Helical" evidence="5">
    <location>
        <begin position="142"/>
        <end position="163"/>
    </location>
</feature>
<feature type="transmembrane region" description="Helical" evidence="5">
    <location>
        <begin position="81"/>
        <end position="99"/>
    </location>
</feature>
<evidence type="ECO:0000259" key="6">
    <source>
        <dbReference type="PROSITE" id="PS50850"/>
    </source>
</evidence>
<evidence type="ECO:0000256" key="3">
    <source>
        <dbReference type="ARBA" id="ARBA00022989"/>
    </source>
</evidence>
<evidence type="ECO:0000256" key="4">
    <source>
        <dbReference type="ARBA" id="ARBA00023136"/>
    </source>
</evidence>
<sequence length="296" mass="30098">MAIRMRAEAGVSSGVVGLFAVAAGLAVANIYYAQPLLTAIAAEFGVGSGSASLLVTVTTAGYALGLVLVVPLADIVNRRRLVVALLSVVAVMQAASAVAPDLPTLTAVSGVLAVSAVVAPILVAFAATLARPDQRGQVTGTVMSGVLVGVLVARTGGGLVAGWAGTWRAVHAVAAVLMVVLAVVLHRALPDVEAGSRLGYRALLRSVVAIVREEPVLRLRCLYGFLCFAGFSALWASVAFVLAGPPHGFDEPLIGVFGLLGVVGAVAARVAGRFVDRGGRRRRPGCCWPSCSRAGA</sequence>
<dbReference type="InterPro" id="IPR036259">
    <property type="entry name" value="MFS_trans_sf"/>
</dbReference>
<feature type="transmembrane region" description="Helical" evidence="5">
    <location>
        <begin position="12"/>
        <end position="32"/>
    </location>
</feature>
<evidence type="ECO:0000313" key="8">
    <source>
        <dbReference type="Proteomes" id="UP001596512"/>
    </source>
</evidence>
<dbReference type="PANTHER" id="PTHR42910:SF1">
    <property type="entry name" value="MAJOR FACILITATOR SUPERFAMILY (MFS) PROFILE DOMAIN-CONTAINING PROTEIN"/>
    <property type="match status" value="1"/>
</dbReference>
<evidence type="ECO:0000256" key="1">
    <source>
        <dbReference type="ARBA" id="ARBA00004651"/>
    </source>
</evidence>
<keyword evidence="8" id="KW-1185">Reference proteome</keyword>
<evidence type="ECO:0000256" key="2">
    <source>
        <dbReference type="ARBA" id="ARBA00022692"/>
    </source>
</evidence>
<dbReference type="EMBL" id="JBHTEY010000004">
    <property type="protein sequence ID" value="MFC7614963.1"/>
    <property type="molecule type" value="Genomic_DNA"/>
</dbReference>
<feature type="transmembrane region" description="Helical" evidence="5">
    <location>
        <begin position="44"/>
        <end position="69"/>
    </location>
</feature>
<evidence type="ECO:0000313" key="7">
    <source>
        <dbReference type="EMBL" id="MFC7614963.1"/>
    </source>
</evidence>
<dbReference type="PROSITE" id="PS50850">
    <property type="entry name" value="MFS"/>
    <property type="match status" value="1"/>
</dbReference>
<comment type="caution">
    <text evidence="7">The sequence shown here is derived from an EMBL/GenBank/DDBJ whole genome shotgun (WGS) entry which is preliminary data.</text>
</comment>
<reference evidence="8" key="1">
    <citation type="journal article" date="2019" name="Int. J. Syst. Evol. Microbiol.">
        <title>The Global Catalogue of Microorganisms (GCM) 10K type strain sequencing project: providing services to taxonomists for standard genome sequencing and annotation.</title>
        <authorList>
            <consortium name="The Broad Institute Genomics Platform"/>
            <consortium name="The Broad Institute Genome Sequencing Center for Infectious Disease"/>
            <person name="Wu L."/>
            <person name="Ma J."/>
        </authorList>
    </citation>
    <scope>NUCLEOTIDE SEQUENCE [LARGE SCALE GENOMIC DNA]</scope>
    <source>
        <strain evidence="8">JCM 17695</strain>
    </source>
</reference>
<proteinExistence type="predicted"/>